<sequence>MARARLVSADLAAEVERVHRLLAEWLGTDCGPAVLEALRSAHADDFTMITTDGRPMAVEDLFGALAGARNAAPGLTIEVDEITAAADAADFAVVHFRETHHHEGTTTRRRTTSVLRRTGEGLRWQHLHETAVAD</sequence>
<dbReference type="Proteomes" id="UP000294947">
    <property type="component" value="Unassembled WGS sequence"/>
</dbReference>
<dbReference type="PIRSF" id="PIRSF029394">
    <property type="entry name" value="UCP029394"/>
    <property type="match status" value="1"/>
</dbReference>
<reference evidence="2 3" key="1">
    <citation type="submission" date="2019-03" db="EMBL/GenBank/DDBJ databases">
        <title>Draft genome sequences of novel Actinobacteria.</title>
        <authorList>
            <person name="Sahin N."/>
            <person name="Ay H."/>
            <person name="Saygin H."/>
        </authorList>
    </citation>
    <scope>NUCLEOTIDE SEQUENCE [LARGE SCALE GENOMIC DNA]</scope>
    <source>
        <strain evidence="2 3">7K502</strain>
    </source>
</reference>
<dbReference type="SUPFAM" id="SSF54427">
    <property type="entry name" value="NTF2-like"/>
    <property type="match status" value="1"/>
</dbReference>
<dbReference type="EMBL" id="SMKW01000039">
    <property type="protein sequence ID" value="TDD43471.1"/>
    <property type="molecule type" value="Genomic_DNA"/>
</dbReference>
<gene>
    <name evidence="2" type="ORF">E1288_26415</name>
</gene>
<dbReference type="RefSeq" id="WP_132489598.1">
    <property type="nucleotide sequence ID" value="NZ_SMKW01000039.1"/>
</dbReference>
<name>A0A4R4YFB0_9PSEU</name>
<dbReference type="InterPro" id="IPR027843">
    <property type="entry name" value="DUF4440"/>
</dbReference>
<comment type="caution">
    <text evidence="2">The sequence shown here is derived from an EMBL/GenBank/DDBJ whole genome shotgun (WGS) entry which is preliminary data.</text>
</comment>
<dbReference type="OrthoDB" id="4570375at2"/>
<protein>
    <submittedName>
        <fullName evidence="2">DUF4440 domain-containing protein</fullName>
    </submittedName>
</protein>
<keyword evidence="3" id="KW-1185">Reference proteome</keyword>
<dbReference type="Gene3D" id="3.10.450.50">
    <property type="match status" value="1"/>
</dbReference>
<organism evidence="2 3">
    <name type="scientific">Saccharopolyspora elongata</name>
    <dbReference type="NCBI Taxonomy" id="2530387"/>
    <lineage>
        <taxon>Bacteria</taxon>
        <taxon>Bacillati</taxon>
        <taxon>Actinomycetota</taxon>
        <taxon>Actinomycetes</taxon>
        <taxon>Pseudonocardiales</taxon>
        <taxon>Pseudonocardiaceae</taxon>
        <taxon>Saccharopolyspora</taxon>
    </lineage>
</organism>
<proteinExistence type="predicted"/>
<dbReference type="AlphaFoldDB" id="A0A4R4YFB0"/>
<dbReference type="Pfam" id="PF14534">
    <property type="entry name" value="DUF4440"/>
    <property type="match status" value="1"/>
</dbReference>
<dbReference type="InterPro" id="IPR016918">
    <property type="entry name" value="UCP029394"/>
</dbReference>
<accession>A0A4R4YFB0</accession>
<evidence type="ECO:0000259" key="1">
    <source>
        <dbReference type="Pfam" id="PF14534"/>
    </source>
</evidence>
<dbReference type="InterPro" id="IPR032710">
    <property type="entry name" value="NTF2-like_dom_sf"/>
</dbReference>
<feature type="domain" description="DUF4440" evidence="1">
    <location>
        <begin position="35"/>
        <end position="124"/>
    </location>
</feature>
<evidence type="ECO:0000313" key="3">
    <source>
        <dbReference type="Proteomes" id="UP000294947"/>
    </source>
</evidence>
<evidence type="ECO:0000313" key="2">
    <source>
        <dbReference type="EMBL" id="TDD43471.1"/>
    </source>
</evidence>